<feature type="compositionally biased region" description="Low complexity" evidence="2">
    <location>
        <begin position="27"/>
        <end position="37"/>
    </location>
</feature>
<dbReference type="InterPro" id="IPR015419">
    <property type="entry name" value="CTAG/Pcc1"/>
</dbReference>
<feature type="region of interest" description="Disordered" evidence="2">
    <location>
        <begin position="1"/>
        <end position="86"/>
    </location>
</feature>
<dbReference type="GO" id="GO:0070525">
    <property type="term" value="P:tRNA threonylcarbamoyladenosine metabolic process"/>
    <property type="evidence" value="ECO:0007669"/>
    <property type="project" value="TreeGrafter"/>
</dbReference>
<evidence type="ECO:0000256" key="2">
    <source>
        <dbReference type="SAM" id="MobiDB-lite"/>
    </source>
</evidence>
<dbReference type="GO" id="GO:0000408">
    <property type="term" value="C:EKC/KEOPS complex"/>
    <property type="evidence" value="ECO:0007669"/>
    <property type="project" value="TreeGrafter"/>
</dbReference>
<protein>
    <submittedName>
        <fullName evidence="3">Uncharacterized protein</fullName>
    </submittedName>
</protein>
<dbReference type="Ensembl" id="ENSPEMT00000035848.1">
    <property type="protein sequence ID" value="ENSPEMP00000031657.1"/>
    <property type="gene ID" value="ENSPEMG00000027888.1"/>
</dbReference>
<sequence>MQDPDEDASGRTGLEEDEDGQHRPRASNVQVNSQSSVAESDQDDVPYESGPQDASSQSVPGVATEEEAVIPQDEQPPLLPRPSGEAATTASRLLEFSVRMPFPYAVEADMARRSLVTNAQHQLLMVPQEYTVNDTILAASVFQKSGVYVASGLEDPVLFQISSNSFLDQLSLVMRNIQHLQFMAVVKWGRGRSHNN</sequence>
<dbReference type="Pfam" id="PF09341">
    <property type="entry name" value="Pcc1"/>
    <property type="match status" value="1"/>
</dbReference>
<keyword evidence="4" id="KW-1185">Reference proteome</keyword>
<dbReference type="GeneTree" id="ENSGT00410000025802"/>
<dbReference type="PANTHER" id="PTHR31283">
    <property type="entry name" value="EKC/KEOPS COMPLEX SUBUNIT PCC1 FAMILY MEMBER"/>
    <property type="match status" value="1"/>
</dbReference>
<proteinExistence type="inferred from homology"/>
<dbReference type="PANTHER" id="PTHR31283:SF16">
    <property type="entry name" value="CTAG2 LIKE 2"/>
    <property type="match status" value="1"/>
</dbReference>
<evidence type="ECO:0000313" key="3">
    <source>
        <dbReference type="Ensembl" id="ENSPEMP00000031657.1"/>
    </source>
</evidence>
<evidence type="ECO:0000256" key="1">
    <source>
        <dbReference type="ARBA" id="ARBA00007073"/>
    </source>
</evidence>
<organism evidence="3 4">
    <name type="scientific">Peromyscus maniculatus bairdii</name>
    <name type="common">Prairie deer mouse</name>
    <dbReference type="NCBI Taxonomy" id="230844"/>
    <lineage>
        <taxon>Eukaryota</taxon>
        <taxon>Metazoa</taxon>
        <taxon>Chordata</taxon>
        <taxon>Craniata</taxon>
        <taxon>Vertebrata</taxon>
        <taxon>Euteleostomi</taxon>
        <taxon>Mammalia</taxon>
        <taxon>Eutheria</taxon>
        <taxon>Euarchontoglires</taxon>
        <taxon>Glires</taxon>
        <taxon>Rodentia</taxon>
        <taxon>Myomorpha</taxon>
        <taxon>Muroidea</taxon>
        <taxon>Cricetidae</taxon>
        <taxon>Neotominae</taxon>
        <taxon>Peromyscus</taxon>
    </lineage>
</organism>
<reference evidence="3" key="3">
    <citation type="submission" date="2025-09" db="UniProtKB">
        <authorList>
            <consortium name="Ensembl"/>
        </authorList>
    </citation>
    <scope>IDENTIFICATION</scope>
</reference>
<dbReference type="Gene3D" id="3.30.310.50">
    <property type="entry name" value="Alpha-D-phosphohexomutase, C-terminal domain"/>
    <property type="match status" value="1"/>
</dbReference>
<accession>A0A8C8U922</accession>
<name>A0A8C8U922_PERMB</name>
<reference evidence="3 4" key="1">
    <citation type="submission" date="2018-10" db="EMBL/GenBank/DDBJ databases">
        <title>Improved assembly of the deer mouse Peromyscus maniculatus genome.</title>
        <authorList>
            <person name="Lassance J.-M."/>
            <person name="Hoekstra H.E."/>
        </authorList>
    </citation>
    <scope>NUCLEOTIDE SEQUENCE [LARGE SCALE GENOMIC DNA]</scope>
</reference>
<reference evidence="3" key="2">
    <citation type="submission" date="2025-08" db="UniProtKB">
        <authorList>
            <consortium name="Ensembl"/>
        </authorList>
    </citation>
    <scope>IDENTIFICATION</scope>
</reference>
<dbReference type="Proteomes" id="UP000694547">
    <property type="component" value="Chromosome X"/>
</dbReference>
<dbReference type="AlphaFoldDB" id="A0A8C8U922"/>
<evidence type="ECO:0000313" key="4">
    <source>
        <dbReference type="Proteomes" id="UP000694547"/>
    </source>
</evidence>
<comment type="similarity">
    <text evidence="1">Belongs to the CTAG/PCC1 family.</text>
</comment>